<evidence type="ECO:0000313" key="3">
    <source>
        <dbReference type="EMBL" id="CAG8234248.1"/>
    </source>
</evidence>
<comment type="caution">
    <text evidence="3">The sequence shown here is derived from an EMBL/GenBank/DDBJ whole genome shotgun (WGS) entry which is preliminary data.</text>
</comment>
<dbReference type="PANTHER" id="PTHR11011">
    <property type="entry name" value="MALE STERILITY PROTEIN 2-RELATED"/>
    <property type="match status" value="1"/>
</dbReference>
<keyword evidence="1" id="KW-0444">Lipid biosynthesis</keyword>
<dbReference type="Gene3D" id="3.40.50.720">
    <property type="entry name" value="NAD(P)-binding Rossmann-like Domain"/>
    <property type="match status" value="1"/>
</dbReference>
<dbReference type="EMBL" id="CAJVPD010000014">
    <property type="protein sequence ID" value="CAG8234248.1"/>
    <property type="molecule type" value="Genomic_DNA"/>
</dbReference>
<dbReference type="PANTHER" id="PTHR11011:SF45">
    <property type="entry name" value="FATTY ACYL-COA REDUCTASE CG8306-RELATED"/>
    <property type="match status" value="1"/>
</dbReference>
<dbReference type="SUPFAM" id="SSF51735">
    <property type="entry name" value="NAD(P)-binding Rossmann-fold domains"/>
    <property type="match status" value="1"/>
</dbReference>
<keyword evidence="1" id="KW-0443">Lipid metabolism</keyword>
<dbReference type="GO" id="GO:0080019">
    <property type="term" value="F:alcohol-forming very long-chain fatty acyl-CoA reductase activity"/>
    <property type="evidence" value="ECO:0007669"/>
    <property type="project" value="InterPro"/>
</dbReference>
<feature type="domain" description="Thioester reductase (TE)" evidence="2">
    <location>
        <begin position="36"/>
        <end position="304"/>
    </location>
</feature>
<evidence type="ECO:0000259" key="2">
    <source>
        <dbReference type="Pfam" id="PF07993"/>
    </source>
</evidence>
<dbReference type="InterPro" id="IPR026055">
    <property type="entry name" value="FAR"/>
</dbReference>
<dbReference type="Proteomes" id="UP001152592">
    <property type="component" value="Unassembled WGS sequence"/>
</dbReference>
<dbReference type="Pfam" id="PF07993">
    <property type="entry name" value="NAD_binding_4"/>
    <property type="match status" value="1"/>
</dbReference>
<proteinExistence type="inferred from homology"/>
<sequence>MSTSSQSACKVLSDGVESEQSQANETSWFKDQVVFLTGGTGGLGGCLVYKLALQLQTQQIFVLCRTSKERAIARWKETMPTNVESILATGKIIFIVGDMTRPNYGISDDDLERLWNEATIILNCAANKSFTTNAYEAVTENCLPVLNLAKMASKFSRLVKFIHISTAYVNSFLPDGVVLERSYDPPTCDQCPEEELSRILSEGSTPSTATFAWPGAQAKHLADELLISRYPSLPIMIIRPSFMGPAIQHPYPLYDPTSTNPFSVLTEVYLLDGGGDRVWHTLPGQRSATNIFDEVPIDLVANVILLHTMLQKKGIVHACAQLHVQCTGDEYIARAKRHVPLFLRKKRSCFKFSEDLSIPQCLFAELYRIGTRDWRFDCSRSKHLKEVQGALTLNLDEHSFEEYIEKRMKEIIDRIPLALEPGTSKL</sequence>
<comment type="catalytic activity">
    <reaction evidence="1">
        <text>a long-chain fatty acyl-CoA + 2 NADPH + 2 H(+) = a long-chain primary fatty alcohol + 2 NADP(+) + CoA</text>
        <dbReference type="Rhea" id="RHEA:52716"/>
        <dbReference type="ChEBI" id="CHEBI:15378"/>
        <dbReference type="ChEBI" id="CHEBI:57287"/>
        <dbReference type="ChEBI" id="CHEBI:57783"/>
        <dbReference type="ChEBI" id="CHEBI:58349"/>
        <dbReference type="ChEBI" id="CHEBI:77396"/>
        <dbReference type="ChEBI" id="CHEBI:83139"/>
        <dbReference type="EC" id="1.2.1.84"/>
    </reaction>
</comment>
<dbReference type="GO" id="GO:0102965">
    <property type="term" value="F:alcohol-forming long-chain fatty acyl-CoA reductase activity"/>
    <property type="evidence" value="ECO:0007669"/>
    <property type="project" value="UniProtKB-EC"/>
</dbReference>
<dbReference type="EC" id="1.2.1.84" evidence="1"/>
<dbReference type="GO" id="GO:0035336">
    <property type="term" value="P:long-chain fatty-acyl-CoA metabolic process"/>
    <property type="evidence" value="ECO:0007669"/>
    <property type="project" value="TreeGrafter"/>
</dbReference>
<accession>A0A9W4I6V4</accession>
<organism evidence="3 4">
    <name type="scientific">Penicillium salamii</name>
    <dbReference type="NCBI Taxonomy" id="1612424"/>
    <lineage>
        <taxon>Eukaryota</taxon>
        <taxon>Fungi</taxon>
        <taxon>Dikarya</taxon>
        <taxon>Ascomycota</taxon>
        <taxon>Pezizomycotina</taxon>
        <taxon>Eurotiomycetes</taxon>
        <taxon>Eurotiomycetidae</taxon>
        <taxon>Eurotiales</taxon>
        <taxon>Aspergillaceae</taxon>
        <taxon>Penicillium</taxon>
    </lineage>
</organism>
<dbReference type="InterPro" id="IPR013120">
    <property type="entry name" value="FAR_NAD-bd"/>
</dbReference>
<reference evidence="3" key="1">
    <citation type="submission" date="2021-07" db="EMBL/GenBank/DDBJ databases">
        <authorList>
            <person name="Branca A.L. A."/>
        </authorList>
    </citation>
    <scope>NUCLEOTIDE SEQUENCE</scope>
</reference>
<gene>
    <name evidence="3" type="ORF">PSALAMII_LOCUS347</name>
</gene>
<evidence type="ECO:0000313" key="4">
    <source>
        <dbReference type="Proteomes" id="UP001152592"/>
    </source>
</evidence>
<dbReference type="AlphaFoldDB" id="A0A9W4I6V4"/>
<comment type="function">
    <text evidence="1">Catalyzes the reduction of fatty acyl-CoA to fatty alcohols.</text>
</comment>
<keyword evidence="1" id="KW-0560">Oxidoreductase</keyword>
<dbReference type="GO" id="GO:0005777">
    <property type="term" value="C:peroxisome"/>
    <property type="evidence" value="ECO:0007669"/>
    <property type="project" value="TreeGrafter"/>
</dbReference>
<dbReference type="InterPro" id="IPR036291">
    <property type="entry name" value="NAD(P)-bd_dom_sf"/>
</dbReference>
<evidence type="ECO:0000256" key="1">
    <source>
        <dbReference type="RuleBase" id="RU363097"/>
    </source>
</evidence>
<keyword evidence="1" id="KW-0521">NADP</keyword>
<dbReference type="OrthoDB" id="70823at2759"/>
<comment type="similarity">
    <text evidence="1">Belongs to the fatty acyl-CoA reductase family.</text>
</comment>
<protein>
    <recommendedName>
        <fullName evidence="1">Fatty acyl-CoA reductase</fullName>
        <ecNumber evidence="1">1.2.1.84</ecNumber>
    </recommendedName>
</protein>
<name>A0A9W4I6V4_9EURO</name>